<accession>A0A2S5TEB1</accession>
<dbReference type="OrthoDB" id="5998304at2"/>
<evidence type="ECO:0000256" key="5">
    <source>
        <dbReference type="ARBA" id="ARBA00023136"/>
    </source>
</evidence>
<dbReference type="AlphaFoldDB" id="A0A2S5TEB1"/>
<feature type="transmembrane region" description="Helical" evidence="6">
    <location>
        <begin position="126"/>
        <end position="150"/>
    </location>
</feature>
<evidence type="ECO:0000313" key="8">
    <source>
        <dbReference type="Proteomes" id="UP000238220"/>
    </source>
</evidence>
<dbReference type="InterPro" id="IPR022791">
    <property type="entry name" value="L-PG_synthase/AglD"/>
</dbReference>
<evidence type="ECO:0008006" key="9">
    <source>
        <dbReference type="Google" id="ProtNLM"/>
    </source>
</evidence>
<dbReference type="PANTHER" id="PTHR39087:SF2">
    <property type="entry name" value="UPF0104 MEMBRANE PROTEIN MJ1595"/>
    <property type="match status" value="1"/>
</dbReference>
<organism evidence="7 8">
    <name type="scientific">Solimonas fluminis</name>
    <dbReference type="NCBI Taxonomy" id="2086571"/>
    <lineage>
        <taxon>Bacteria</taxon>
        <taxon>Pseudomonadati</taxon>
        <taxon>Pseudomonadota</taxon>
        <taxon>Gammaproteobacteria</taxon>
        <taxon>Nevskiales</taxon>
        <taxon>Nevskiaceae</taxon>
        <taxon>Solimonas</taxon>
    </lineage>
</organism>
<feature type="transmembrane region" description="Helical" evidence="6">
    <location>
        <begin position="239"/>
        <end position="267"/>
    </location>
</feature>
<name>A0A2S5TEB1_9GAMM</name>
<evidence type="ECO:0000256" key="2">
    <source>
        <dbReference type="ARBA" id="ARBA00022475"/>
    </source>
</evidence>
<evidence type="ECO:0000256" key="4">
    <source>
        <dbReference type="ARBA" id="ARBA00022989"/>
    </source>
</evidence>
<keyword evidence="4 6" id="KW-1133">Transmembrane helix</keyword>
<dbReference type="GO" id="GO:0005886">
    <property type="term" value="C:plasma membrane"/>
    <property type="evidence" value="ECO:0007669"/>
    <property type="project" value="UniProtKB-SubCell"/>
</dbReference>
<proteinExistence type="predicted"/>
<dbReference type="PANTHER" id="PTHR39087">
    <property type="entry name" value="UPF0104 MEMBRANE PROTEIN MJ1595"/>
    <property type="match status" value="1"/>
</dbReference>
<evidence type="ECO:0000313" key="7">
    <source>
        <dbReference type="EMBL" id="PPE73319.1"/>
    </source>
</evidence>
<comment type="subcellular location">
    <subcellularLocation>
        <location evidence="1">Cell membrane</location>
        <topology evidence="1">Multi-pass membrane protein</topology>
    </subcellularLocation>
</comment>
<feature type="transmembrane region" description="Helical" evidence="6">
    <location>
        <begin position="162"/>
        <end position="184"/>
    </location>
</feature>
<feature type="transmembrane region" description="Helical" evidence="6">
    <location>
        <begin position="85"/>
        <end position="105"/>
    </location>
</feature>
<feature type="transmembrane region" description="Helical" evidence="6">
    <location>
        <begin position="12"/>
        <end position="28"/>
    </location>
</feature>
<keyword evidence="5 6" id="KW-0472">Membrane</keyword>
<keyword evidence="3 6" id="KW-0812">Transmembrane</keyword>
<sequence length="328" mass="35907">MDRKRHWGRQAGRLIAIVFFAGVALLLADRARNIDWSAVGLALRSYQLPILLQALLLTVLGHLVFGAYDLIGRRYAGHHLPARRVLAIAGVSYAFNLNLGAMLGGMGFRYRLYSRQGLGTRQILRVLALALATNWTGYLLVAGTVFVLAPPELPARWPVNGLALRGAGLLLLALLAAWLAMCAFARRRDWHFRKLHLRLPSLPMALLQVALSALSWSLIALTLFSLMPDPMPLATVMGAYYLATLATLVIRVPGGLGVVEAVFLALLSPVYPEVQVLAALLAWRAIWFLLPLLPAIPLCLLLETRWRGQHEATHSVGAALGREGRPSC</sequence>
<dbReference type="Pfam" id="PF03706">
    <property type="entry name" value="LPG_synthase_TM"/>
    <property type="match status" value="1"/>
</dbReference>
<evidence type="ECO:0000256" key="1">
    <source>
        <dbReference type="ARBA" id="ARBA00004651"/>
    </source>
</evidence>
<dbReference type="Proteomes" id="UP000238220">
    <property type="component" value="Unassembled WGS sequence"/>
</dbReference>
<keyword evidence="2" id="KW-1003">Cell membrane</keyword>
<comment type="caution">
    <text evidence="7">The sequence shown here is derived from an EMBL/GenBank/DDBJ whole genome shotgun (WGS) entry which is preliminary data.</text>
</comment>
<protein>
    <recommendedName>
        <fullName evidence="9">Lysylphosphatidylglycerol synthetase family protein</fullName>
    </recommendedName>
</protein>
<evidence type="ECO:0000256" key="3">
    <source>
        <dbReference type="ARBA" id="ARBA00022692"/>
    </source>
</evidence>
<feature type="transmembrane region" description="Helical" evidence="6">
    <location>
        <begin position="274"/>
        <end position="296"/>
    </location>
</feature>
<dbReference type="EMBL" id="PSNW01000007">
    <property type="protein sequence ID" value="PPE73319.1"/>
    <property type="molecule type" value="Genomic_DNA"/>
</dbReference>
<evidence type="ECO:0000256" key="6">
    <source>
        <dbReference type="SAM" id="Phobius"/>
    </source>
</evidence>
<keyword evidence="8" id="KW-1185">Reference proteome</keyword>
<dbReference type="RefSeq" id="WP_104230915.1">
    <property type="nucleotide sequence ID" value="NZ_PSNW01000007.1"/>
</dbReference>
<feature type="transmembrane region" description="Helical" evidence="6">
    <location>
        <begin position="48"/>
        <end position="65"/>
    </location>
</feature>
<feature type="transmembrane region" description="Helical" evidence="6">
    <location>
        <begin position="205"/>
        <end position="227"/>
    </location>
</feature>
<reference evidence="7 8" key="1">
    <citation type="submission" date="2018-02" db="EMBL/GenBank/DDBJ databases">
        <title>Genome sequencing of Solimonas sp. HR-BB.</title>
        <authorList>
            <person name="Lee Y."/>
            <person name="Jeon C.O."/>
        </authorList>
    </citation>
    <scope>NUCLEOTIDE SEQUENCE [LARGE SCALE GENOMIC DNA]</scope>
    <source>
        <strain evidence="7 8">HR-BB</strain>
    </source>
</reference>
<gene>
    <name evidence="7" type="ORF">C3942_13690</name>
</gene>